<feature type="transmembrane region" description="Helical" evidence="7">
    <location>
        <begin position="173"/>
        <end position="194"/>
    </location>
</feature>
<sequence>MPNDLLTVLLLLAAAIVMFAINRPRVDAVALIMLVLLPFTGVLTMSEALAGFSNPNIVLIGAMFVIGDALARTGVARSIGDWLVRYGGDSPWRLLVLLMLAVGFLGSVMSSTGVVAIFVPIVLRMASRSGLAPARLMMPMAYAALISGTMTLVATSPNLVINYELVRGGADGFTFFSFTPFGVPILVLGTLYMLAVQRWLGRQAADTGAEPTRPELRQLVERYGLGNREYRVRVQPGSPLLGHRLGELDLSGKIGARVIVIERGVGRSRRLLPRTDDTELEAGDVLLIDMDDDAADIESLTRTYGVELLPRAGSYYTDRPQDVGLVEVMLPYQSAFVGKTVAEAEAMAQFELSLVGMRRRRGALEPRHLREKTLKVGDTLLLAGPWRAIRRLQKGGEDLVLLNLPREFDEYLPAAKRAPYAVLTLLVVIVLMATGIVPNVQAALIGCLLMGLFRCIDLDQAYRSIQLKSLIMIVGMMPFALALDRTGGVDMAADFLVAVLGASSPHLILGVLFAITVLLGMFIVNTANAVLLIPVALAVAEELGASPYPFAMIIALAASSAFMTPVSPVNTLVTTAGNYRFVDFIRIGLPLTLMVMALSVALVPWLLPLYP</sequence>
<feature type="transmembrane region" description="Helical" evidence="7">
    <location>
        <begin position="521"/>
        <end position="540"/>
    </location>
</feature>
<dbReference type="InterPro" id="IPR051679">
    <property type="entry name" value="DASS-Related_Transporters"/>
</dbReference>
<evidence type="ECO:0000256" key="1">
    <source>
        <dbReference type="ARBA" id="ARBA00004141"/>
    </source>
</evidence>
<dbReference type="InterPro" id="IPR006037">
    <property type="entry name" value="RCK_C"/>
</dbReference>
<keyword evidence="4" id="KW-0677">Repeat</keyword>
<accession>A0ABS1CP04</accession>
<feature type="transmembrane region" description="Helical" evidence="7">
    <location>
        <begin position="140"/>
        <end position="161"/>
    </location>
</feature>
<evidence type="ECO:0000256" key="3">
    <source>
        <dbReference type="ARBA" id="ARBA00022692"/>
    </source>
</evidence>
<dbReference type="InterPro" id="IPR036721">
    <property type="entry name" value="RCK_C_sf"/>
</dbReference>
<dbReference type="PROSITE" id="PS51202">
    <property type="entry name" value="RCK_C"/>
    <property type="match status" value="2"/>
</dbReference>
<dbReference type="Pfam" id="PF02080">
    <property type="entry name" value="TrkA_C"/>
    <property type="match status" value="2"/>
</dbReference>
<feature type="transmembrane region" description="Helical" evidence="7">
    <location>
        <begin position="95"/>
        <end position="119"/>
    </location>
</feature>
<keyword evidence="3 7" id="KW-0812">Transmembrane</keyword>
<dbReference type="InterPro" id="IPR004680">
    <property type="entry name" value="Cit_transptr-like_dom"/>
</dbReference>
<keyword evidence="6 7" id="KW-0472">Membrane</keyword>
<dbReference type="PANTHER" id="PTHR43652:SF1">
    <property type="entry name" value="RESPONSE REGULATOR"/>
    <property type="match status" value="1"/>
</dbReference>
<dbReference type="Pfam" id="PF03600">
    <property type="entry name" value="CitMHS"/>
    <property type="match status" value="1"/>
</dbReference>
<comment type="subcellular location">
    <subcellularLocation>
        <location evidence="1">Membrane</location>
        <topology evidence="1">Multi-pass membrane protein</topology>
    </subcellularLocation>
</comment>
<keyword evidence="10" id="KW-1185">Reference proteome</keyword>
<evidence type="ECO:0000256" key="6">
    <source>
        <dbReference type="ARBA" id="ARBA00023136"/>
    </source>
</evidence>
<feature type="transmembrane region" description="Helical" evidence="7">
    <location>
        <begin position="30"/>
        <end position="50"/>
    </location>
</feature>
<feature type="domain" description="RCK C-terminal" evidence="8">
    <location>
        <begin position="217"/>
        <end position="306"/>
    </location>
</feature>
<feature type="transmembrane region" description="Helical" evidence="7">
    <location>
        <begin position="420"/>
        <end position="453"/>
    </location>
</feature>
<dbReference type="SUPFAM" id="SSF116726">
    <property type="entry name" value="TrkA C-terminal domain-like"/>
    <property type="match status" value="2"/>
</dbReference>
<reference evidence="9 10" key="1">
    <citation type="journal article" date="2020" name="Microorganisms">
        <title>Osmotic Adaptation and Compatible Solute Biosynthesis of Phototrophic Bacteria as Revealed from Genome Analyses.</title>
        <authorList>
            <person name="Imhoff J.F."/>
            <person name="Rahn T."/>
            <person name="Kunzel S."/>
            <person name="Keller A."/>
            <person name="Neulinger S.C."/>
        </authorList>
    </citation>
    <scope>NUCLEOTIDE SEQUENCE [LARGE SCALE GENOMIC DNA]</scope>
    <source>
        <strain evidence="9 10">DSM 6210</strain>
    </source>
</reference>
<evidence type="ECO:0000313" key="10">
    <source>
        <dbReference type="Proteomes" id="UP000748752"/>
    </source>
</evidence>
<dbReference type="EMBL" id="NRRV01000068">
    <property type="protein sequence ID" value="MBK1633101.1"/>
    <property type="molecule type" value="Genomic_DNA"/>
</dbReference>
<gene>
    <name evidence="9" type="ORF">CKO31_20570</name>
</gene>
<evidence type="ECO:0000256" key="2">
    <source>
        <dbReference type="ARBA" id="ARBA00022448"/>
    </source>
</evidence>
<feature type="transmembrane region" description="Helical" evidence="7">
    <location>
        <begin position="495"/>
        <end position="515"/>
    </location>
</feature>
<feature type="transmembrane region" description="Helical" evidence="7">
    <location>
        <begin position="57"/>
        <end position="75"/>
    </location>
</feature>
<proteinExistence type="predicted"/>
<feature type="domain" description="RCK C-terminal" evidence="8">
    <location>
        <begin position="313"/>
        <end position="398"/>
    </location>
</feature>
<dbReference type="PANTHER" id="PTHR43652">
    <property type="entry name" value="BASIC AMINO ACID ANTIPORTER YFCC-RELATED"/>
    <property type="match status" value="1"/>
</dbReference>
<evidence type="ECO:0000256" key="7">
    <source>
        <dbReference type="SAM" id="Phobius"/>
    </source>
</evidence>
<protein>
    <submittedName>
        <fullName evidence="9">SLC13 family permease</fullName>
    </submittedName>
</protein>
<dbReference type="Proteomes" id="UP000748752">
    <property type="component" value="Unassembled WGS sequence"/>
</dbReference>
<feature type="transmembrane region" description="Helical" evidence="7">
    <location>
        <begin position="547"/>
        <end position="567"/>
    </location>
</feature>
<evidence type="ECO:0000256" key="5">
    <source>
        <dbReference type="ARBA" id="ARBA00022989"/>
    </source>
</evidence>
<feature type="transmembrane region" description="Helical" evidence="7">
    <location>
        <begin position="587"/>
        <end position="607"/>
    </location>
</feature>
<keyword evidence="5 7" id="KW-1133">Transmembrane helix</keyword>
<keyword evidence="2" id="KW-0813">Transport</keyword>
<evidence type="ECO:0000256" key="4">
    <source>
        <dbReference type="ARBA" id="ARBA00022737"/>
    </source>
</evidence>
<comment type="caution">
    <text evidence="9">The sequence shown here is derived from an EMBL/GenBank/DDBJ whole genome shotgun (WGS) entry which is preliminary data.</text>
</comment>
<name>A0ABS1CP04_9GAMM</name>
<dbReference type="Gene3D" id="3.30.70.1450">
    <property type="entry name" value="Regulator of K+ conductance, C-terminal domain"/>
    <property type="match status" value="2"/>
</dbReference>
<organism evidence="9 10">
    <name type="scientific">Thiohalocapsa halophila</name>
    <dbReference type="NCBI Taxonomy" id="69359"/>
    <lineage>
        <taxon>Bacteria</taxon>
        <taxon>Pseudomonadati</taxon>
        <taxon>Pseudomonadota</taxon>
        <taxon>Gammaproteobacteria</taxon>
        <taxon>Chromatiales</taxon>
        <taxon>Chromatiaceae</taxon>
        <taxon>Thiohalocapsa</taxon>
    </lineage>
</organism>
<evidence type="ECO:0000259" key="8">
    <source>
        <dbReference type="PROSITE" id="PS51202"/>
    </source>
</evidence>
<evidence type="ECO:0000313" key="9">
    <source>
        <dbReference type="EMBL" id="MBK1633101.1"/>
    </source>
</evidence>